<evidence type="ECO:0000313" key="3">
    <source>
        <dbReference type="Proteomes" id="UP000245464"/>
    </source>
</evidence>
<evidence type="ECO:0000313" key="1">
    <source>
        <dbReference type="EMBL" id="KAF7574046.1"/>
    </source>
</evidence>
<evidence type="ECO:0000313" key="4">
    <source>
        <dbReference type="Proteomes" id="UP000249757"/>
    </source>
</evidence>
<reference evidence="2" key="2">
    <citation type="submission" date="2021-05" db="EMBL/GenBank/DDBJ databases">
        <authorList>
            <person name="Moolhuijzen P.M."/>
            <person name="Moffat C.S."/>
        </authorList>
    </citation>
    <scope>NUCLEOTIDE SEQUENCE</scope>
    <source>
        <strain evidence="2">86-124</strain>
    </source>
</reference>
<sequence length="107" mass="11624">MVDQYNKRKVEKMTGKKCDVCDTPLYSDPSNWDYETSLPEWALPPPGYDGATEPTKESDPLAIDLQKLKLEDARNVCQTQFEATSNNVAGTGISDAVDQPVAASAAA</sequence>
<dbReference type="EMBL" id="NRDI02000023">
    <property type="protein sequence ID" value="KAI1508871.1"/>
    <property type="molecule type" value="Genomic_DNA"/>
</dbReference>
<dbReference type="AlphaFoldDB" id="A0A2W1FQ76"/>
<dbReference type="EMBL" id="NQIK02000002">
    <property type="protein sequence ID" value="KAF7574046.1"/>
    <property type="molecule type" value="Genomic_DNA"/>
</dbReference>
<name>A0A2W1FQ76_9PLEO</name>
<keyword evidence="4" id="KW-1185">Reference proteome</keyword>
<reference evidence="1 3" key="1">
    <citation type="journal article" date="2018" name="BMC Genomics">
        <title>Comparative genomics of the wheat fungal pathogen Pyrenophora tritici-repentis reveals chromosomal variations and genome plasticity.</title>
        <authorList>
            <person name="Moolhuijzen P."/>
            <person name="See P.T."/>
            <person name="Hane J.K."/>
            <person name="Shi G."/>
            <person name="Liu Z."/>
            <person name="Oliver R.P."/>
            <person name="Moffat C.S."/>
        </authorList>
    </citation>
    <scope>NUCLEOTIDE SEQUENCE [LARGE SCALE GENOMIC DNA]</scope>
    <source>
        <strain evidence="1">M4</strain>
    </source>
</reference>
<dbReference type="Proteomes" id="UP000245464">
    <property type="component" value="Chromosome 2"/>
</dbReference>
<organism evidence="2 4">
    <name type="scientific">Pyrenophora tritici-repentis</name>
    <dbReference type="NCBI Taxonomy" id="45151"/>
    <lineage>
        <taxon>Eukaryota</taxon>
        <taxon>Fungi</taxon>
        <taxon>Dikarya</taxon>
        <taxon>Ascomycota</taxon>
        <taxon>Pezizomycotina</taxon>
        <taxon>Dothideomycetes</taxon>
        <taxon>Pleosporomycetidae</taxon>
        <taxon>Pleosporales</taxon>
        <taxon>Pleosporineae</taxon>
        <taxon>Pleosporaceae</taxon>
        <taxon>Pyrenophora</taxon>
    </lineage>
</organism>
<accession>A0A2W1FQ76</accession>
<proteinExistence type="predicted"/>
<dbReference type="Proteomes" id="UP000249757">
    <property type="component" value="Unassembled WGS sequence"/>
</dbReference>
<evidence type="ECO:0000313" key="2">
    <source>
        <dbReference type="EMBL" id="KAI1508871.1"/>
    </source>
</evidence>
<comment type="caution">
    <text evidence="2">The sequence shown here is derived from an EMBL/GenBank/DDBJ whole genome shotgun (WGS) entry which is preliminary data.</text>
</comment>
<protein>
    <submittedName>
        <fullName evidence="2">Pseudouridine synthase</fullName>
    </submittedName>
</protein>
<reference evidence="2" key="3">
    <citation type="journal article" date="2022" name="bioRxiv">
        <title>A global pangenome for the wheat fungal pathogen Pyrenophora tritici-repentis and prediction of effector protein structural homology.</title>
        <authorList>
            <person name="Moolhuijzen P."/>
            <person name="See P.T."/>
            <person name="Shi G."/>
            <person name="Powell H.R."/>
            <person name="Cockram J."/>
            <person name="Jorgensen L.N."/>
            <person name="Benslimane H."/>
            <person name="Strelkov S.E."/>
            <person name="Turner J."/>
            <person name="Liu Z."/>
            <person name="Moffat C.S."/>
        </authorList>
    </citation>
    <scope>NUCLEOTIDE SEQUENCE</scope>
    <source>
        <strain evidence="2">86-124</strain>
    </source>
</reference>
<gene>
    <name evidence="2" type="ORF">Ptr86124_012170</name>
    <name evidence="1" type="ORF">PtrM4_056690</name>
</gene>
<reference evidence="4" key="4">
    <citation type="journal article" date="2022" name="Microb. Genom.">
        <title>A global pangenome for the wheat fungal pathogen Pyrenophora tritici-repentis and prediction of effector protein structural homology.</title>
        <authorList>
            <person name="Moolhuijzen P.M."/>
            <person name="See P.T."/>
            <person name="Shi G."/>
            <person name="Powell H.R."/>
            <person name="Cockram J."/>
            <person name="Jorgensen L.N."/>
            <person name="Benslimane H."/>
            <person name="Strelkov S.E."/>
            <person name="Turner J."/>
            <person name="Liu Z."/>
            <person name="Moffat C.S."/>
        </authorList>
    </citation>
    <scope>NUCLEOTIDE SEQUENCE [LARGE SCALE GENOMIC DNA]</scope>
</reference>